<dbReference type="PANTHER" id="PTHR15437:SF1">
    <property type="entry name" value="TRANSCRIPTION TERMINATION FACTOR 2, MITOCHONDRIAL"/>
    <property type="match status" value="1"/>
</dbReference>
<keyword evidence="4" id="KW-0809">Transit peptide</keyword>
<dbReference type="AlphaFoldDB" id="A0A2D4MLP9"/>
<dbReference type="GO" id="GO:0006393">
    <property type="term" value="P:termination of mitochondrial transcription"/>
    <property type="evidence" value="ECO:0007669"/>
    <property type="project" value="TreeGrafter"/>
</dbReference>
<evidence type="ECO:0000256" key="5">
    <source>
        <dbReference type="ARBA" id="ARBA00023015"/>
    </source>
</evidence>
<comment type="subunit">
    <text evidence="3">Monomer.</text>
</comment>
<dbReference type="InterPro" id="IPR003690">
    <property type="entry name" value="MTERF"/>
</dbReference>
<dbReference type="GO" id="GO:0005759">
    <property type="term" value="C:mitochondrial matrix"/>
    <property type="evidence" value="ECO:0007669"/>
    <property type="project" value="TreeGrafter"/>
</dbReference>
<evidence type="ECO:0000256" key="4">
    <source>
        <dbReference type="ARBA" id="ARBA00022946"/>
    </source>
</evidence>
<comment type="similarity">
    <text evidence="2">Belongs to the mTERF family.</text>
</comment>
<dbReference type="GO" id="GO:0003676">
    <property type="term" value="F:nucleic acid binding"/>
    <property type="evidence" value="ECO:0007669"/>
    <property type="project" value="InterPro"/>
</dbReference>
<organism evidence="8">
    <name type="scientific">Micrurus spixii</name>
    <name type="common">Amazon coral snake</name>
    <dbReference type="NCBI Taxonomy" id="129469"/>
    <lineage>
        <taxon>Eukaryota</taxon>
        <taxon>Metazoa</taxon>
        <taxon>Chordata</taxon>
        <taxon>Craniata</taxon>
        <taxon>Vertebrata</taxon>
        <taxon>Euteleostomi</taxon>
        <taxon>Lepidosauria</taxon>
        <taxon>Squamata</taxon>
        <taxon>Bifurcata</taxon>
        <taxon>Unidentata</taxon>
        <taxon>Episquamata</taxon>
        <taxon>Toxicofera</taxon>
        <taxon>Serpentes</taxon>
        <taxon>Colubroidea</taxon>
        <taxon>Elapidae</taxon>
        <taxon>Elapinae</taxon>
        <taxon>Micrurus</taxon>
    </lineage>
</organism>
<evidence type="ECO:0008006" key="9">
    <source>
        <dbReference type="Google" id="ProtNLM"/>
    </source>
</evidence>
<evidence type="ECO:0000256" key="7">
    <source>
        <dbReference type="ARBA" id="ARBA00023163"/>
    </source>
</evidence>
<proteinExistence type="inferred from homology"/>
<name>A0A2D4MLP9_9SAUR</name>
<evidence type="ECO:0000256" key="2">
    <source>
        <dbReference type="ARBA" id="ARBA00007692"/>
    </source>
</evidence>
<comment type="subcellular location">
    <subcellularLocation>
        <location evidence="1">Mitochondrion</location>
    </subcellularLocation>
</comment>
<keyword evidence="5" id="KW-0805">Transcription regulation</keyword>
<sequence>MAYIVPNFYMHFLAKSQPCLGLAAPSVFWYQRKNGHLLQHLKYATDTSLGEENKFTVENLSKLSVDIKKIRRLKPWVLSKEVSYIKEIANILQTVGADGPSLAHMFECYPEAILCSPTNITCQRDLWLSVCQNEKQFVELIKQFPDVFFNVEHYENQKANIRFFKALGLKNTIIRRFLTSASNIFYNPVEKNKHVIETLQSNYLRLGGSQENLKNWLLKLLSQNPFILLNTSTTIQENLEFLQNNQFTDSEVLCLLSKLKGFIFQLNPSNMQSSLLFSKTIFNCSDQELKELILQCPALLYYSASVLKERLDELLKEGISIEQIKESPAVLELSTEIIQYRIKKLNTLGYSLKNGILKYLNGTKKDFEITYGKIQAKSERPIYNPVAPLNIED</sequence>
<dbReference type="Pfam" id="PF02536">
    <property type="entry name" value="mTERF"/>
    <property type="match status" value="1"/>
</dbReference>
<dbReference type="Gene3D" id="1.25.70.10">
    <property type="entry name" value="Transcription termination factor 3, mitochondrial"/>
    <property type="match status" value="1"/>
</dbReference>
<evidence type="ECO:0000256" key="6">
    <source>
        <dbReference type="ARBA" id="ARBA00023128"/>
    </source>
</evidence>
<keyword evidence="6" id="KW-0496">Mitochondrion</keyword>
<evidence type="ECO:0000256" key="3">
    <source>
        <dbReference type="ARBA" id="ARBA00011245"/>
    </source>
</evidence>
<reference evidence="8" key="1">
    <citation type="submission" date="2017-07" db="EMBL/GenBank/DDBJ databases">
        <authorList>
            <person name="Mikheyev A."/>
            <person name="Grau M."/>
        </authorList>
    </citation>
    <scope>NUCLEOTIDE SEQUENCE</scope>
    <source>
        <tissue evidence="8">Venom_gland</tissue>
    </source>
</reference>
<accession>A0A2D4MLP9</accession>
<evidence type="ECO:0000256" key="1">
    <source>
        <dbReference type="ARBA" id="ARBA00004173"/>
    </source>
</evidence>
<dbReference type="EMBL" id="IACM01103306">
    <property type="protein sequence ID" value="LAB33696.1"/>
    <property type="molecule type" value="Transcribed_RNA"/>
</dbReference>
<keyword evidence="7" id="KW-0804">Transcription</keyword>
<dbReference type="PANTHER" id="PTHR15437">
    <property type="entry name" value="TRANSCRIPTION TERMINATION FACTOR, MITOCHONDRIAL"/>
    <property type="match status" value="1"/>
</dbReference>
<dbReference type="SMART" id="SM00733">
    <property type="entry name" value="Mterf"/>
    <property type="match status" value="5"/>
</dbReference>
<dbReference type="FunFam" id="1.25.70.10:FF:000003">
    <property type="entry name" value="transcription termination factor 2, mitochondrial"/>
    <property type="match status" value="1"/>
</dbReference>
<evidence type="ECO:0000313" key="8">
    <source>
        <dbReference type="EMBL" id="LAB33696.1"/>
    </source>
</evidence>
<reference evidence="8" key="2">
    <citation type="submission" date="2017-11" db="EMBL/GenBank/DDBJ databases">
        <title>Coralsnake Venomics: Analyses of Venom Gland Transcriptomes and Proteomes of Six Brazilian Taxa.</title>
        <authorList>
            <person name="Aird S.D."/>
            <person name="Jorge da Silva N."/>
            <person name="Qiu L."/>
            <person name="Villar-Briones A."/>
            <person name="Aparecida-Saddi V."/>
            <person name="Campos-Telles M.P."/>
            <person name="Grau M."/>
            <person name="Mikheyev A.S."/>
        </authorList>
    </citation>
    <scope>NUCLEOTIDE SEQUENCE</scope>
    <source>
        <tissue evidence="8">Venom_gland</tissue>
    </source>
</reference>
<dbReference type="InterPro" id="IPR038538">
    <property type="entry name" value="MTERF_sf"/>
</dbReference>
<protein>
    <recommendedName>
        <fullName evidence="9">Mitochondrial transcription termination factor 2</fullName>
    </recommendedName>
</protein>